<accession>A0A225W764</accession>
<comment type="caution">
    <text evidence="1">The sequence shown here is derived from an EMBL/GenBank/DDBJ whole genome shotgun (WGS) entry which is preliminary data.</text>
</comment>
<name>A0A225W764_9STRA</name>
<dbReference type="GO" id="GO:0006508">
    <property type="term" value="P:proteolysis"/>
    <property type="evidence" value="ECO:0007669"/>
    <property type="project" value="UniProtKB-KW"/>
</dbReference>
<dbReference type="AlphaFoldDB" id="A0A225W764"/>
<protein>
    <submittedName>
        <fullName evidence="1">Eukaryotic/viral aspartic protease</fullName>
    </submittedName>
</protein>
<dbReference type="OrthoDB" id="126600at2759"/>
<dbReference type="EMBL" id="NBNE01001633">
    <property type="protein sequence ID" value="OWZ13234.1"/>
    <property type="molecule type" value="Genomic_DNA"/>
</dbReference>
<gene>
    <name evidence="1" type="ORF">PHMEG_00013477</name>
</gene>
<evidence type="ECO:0000313" key="1">
    <source>
        <dbReference type="EMBL" id="OWZ13234.1"/>
    </source>
</evidence>
<sequence length="95" mass="10573">MVRAALERAPRISAIRSTDEYARGTPLGSIDFQPDKRRGYWKHYAPENWYKQAKIQGKLNNRKAVLLPDTGAEVSILGTTFARGVGCHVDTSVAQ</sequence>
<dbReference type="Proteomes" id="UP000198211">
    <property type="component" value="Unassembled WGS sequence"/>
</dbReference>
<organism evidence="1 2">
    <name type="scientific">Phytophthora megakarya</name>
    <dbReference type="NCBI Taxonomy" id="4795"/>
    <lineage>
        <taxon>Eukaryota</taxon>
        <taxon>Sar</taxon>
        <taxon>Stramenopiles</taxon>
        <taxon>Oomycota</taxon>
        <taxon>Peronosporomycetes</taxon>
        <taxon>Peronosporales</taxon>
        <taxon>Peronosporaceae</taxon>
        <taxon>Phytophthora</taxon>
    </lineage>
</organism>
<dbReference type="GO" id="GO:0008233">
    <property type="term" value="F:peptidase activity"/>
    <property type="evidence" value="ECO:0007669"/>
    <property type="project" value="UniProtKB-KW"/>
</dbReference>
<evidence type="ECO:0000313" key="2">
    <source>
        <dbReference type="Proteomes" id="UP000198211"/>
    </source>
</evidence>
<keyword evidence="1" id="KW-0378">Hydrolase</keyword>
<proteinExistence type="predicted"/>
<reference evidence="2" key="1">
    <citation type="submission" date="2017-03" db="EMBL/GenBank/DDBJ databases">
        <title>Phytopthora megakarya and P. palmivora, two closely related causual agents of cacao black pod achieved similar genome size and gene model numbers by different mechanisms.</title>
        <authorList>
            <person name="Ali S."/>
            <person name="Shao J."/>
            <person name="Larry D.J."/>
            <person name="Kronmiller B."/>
            <person name="Shen D."/>
            <person name="Strem M.D."/>
            <person name="Melnick R.L."/>
            <person name="Guiltinan M.J."/>
            <person name="Tyler B.M."/>
            <person name="Meinhardt L.W."/>
            <person name="Bailey B.A."/>
        </authorList>
    </citation>
    <scope>NUCLEOTIDE SEQUENCE [LARGE SCALE GENOMIC DNA]</scope>
    <source>
        <strain evidence="2">zdho120</strain>
    </source>
</reference>
<keyword evidence="2" id="KW-1185">Reference proteome</keyword>
<keyword evidence="1" id="KW-0645">Protease</keyword>